<evidence type="ECO:0000256" key="2">
    <source>
        <dbReference type="ARBA" id="ARBA00004613"/>
    </source>
</evidence>
<evidence type="ECO:0000256" key="1">
    <source>
        <dbReference type="ARBA" id="ARBA00004340"/>
    </source>
</evidence>
<evidence type="ECO:0000313" key="6">
    <source>
        <dbReference type="Proteomes" id="UP000028582"/>
    </source>
</evidence>
<dbReference type="Pfam" id="PF20147">
    <property type="entry name" value="Crinkler"/>
    <property type="match status" value="1"/>
</dbReference>
<dbReference type="Proteomes" id="UP000028582">
    <property type="component" value="Unassembled WGS sequence"/>
</dbReference>
<accession>A0A081AWG2</accession>
<evidence type="ECO:0000313" key="5">
    <source>
        <dbReference type="EMBL" id="ETO83223.1"/>
    </source>
</evidence>
<comment type="caution">
    <text evidence="5">The sequence shown here is derived from an EMBL/GenBank/DDBJ whole genome shotgun (WGS) entry which is preliminary data.</text>
</comment>
<protein>
    <recommendedName>
        <fullName evidence="4">Crinkler effector protein N-terminal domain-containing protein</fullName>
    </recommendedName>
</protein>
<reference evidence="5 6" key="1">
    <citation type="submission" date="2013-11" db="EMBL/GenBank/DDBJ databases">
        <title>The Genome Sequence of Phytophthora parasitica P1976.</title>
        <authorList>
            <consortium name="The Broad Institute Genomics Platform"/>
            <person name="Russ C."/>
            <person name="Tyler B."/>
            <person name="Panabieres F."/>
            <person name="Shan W."/>
            <person name="Tripathy S."/>
            <person name="Grunwald N."/>
            <person name="Machado M."/>
            <person name="Johnson C.S."/>
            <person name="Walker B."/>
            <person name="Young S."/>
            <person name="Zeng Q."/>
            <person name="Gargeya S."/>
            <person name="Fitzgerald M."/>
            <person name="Haas B."/>
            <person name="Abouelleil A."/>
            <person name="Allen A.W."/>
            <person name="Alvarado L."/>
            <person name="Arachchi H.M."/>
            <person name="Berlin A.M."/>
            <person name="Chapman S.B."/>
            <person name="Gainer-Dewar J."/>
            <person name="Goldberg J."/>
            <person name="Griggs A."/>
            <person name="Gujja S."/>
            <person name="Hansen M."/>
            <person name="Howarth C."/>
            <person name="Imamovic A."/>
            <person name="Ireland A."/>
            <person name="Larimer J."/>
            <person name="McCowan C."/>
            <person name="Murphy C."/>
            <person name="Pearson M."/>
            <person name="Poon T.W."/>
            <person name="Priest M."/>
            <person name="Roberts A."/>
            <person name="Saif S."/>
            <person name="Shea T."/>
            <person name="Sisk P."/>
            <person name="Sykes S."/>
            <person name="Wortman J."/>
            <person name="Nusbaum C."/>
            <person name="Birren B."/>
        </authorList>
    </citation>
    <scope>NUCLEOTIDE SEQUENCE [LARGE SCALE GENOMIC DNA]</scope>
    <source>
        <strain evidence="5 6">P1976</strain>
    </source>
</reference>
<proteinExistence type="predicted"/>
<dbReference type="AlphaFoldDB" id="A0A081AWG2"/>
<dbReference type="GO" id="GO:0005576">
    <property type="term" value="C:extracellular region"/>
    <property type="evidence" value="ECO:0007669"/>
    <property type="project" value="UniProtKB-SubCell"/>
</dbReference>
<evidence type="ECO:0000259" key="4">
    <source>
        <dbReference type="Pfam" id="PF20147"/>
    </source>
</evidence>
<comment type="subcellular location">
    <subcellularLocation>
        <location evidence="1">Host cell</location>
    </subcellularLocation>
    <subcellularLocation>
        <location evidence="2">Secreted</location>
    </subcellularLocation>
</comment>
<sequence>MQRLLEAGISVRVDKSDLVDDLKKAIKAEEKDKLKNVDTNDLQL</sequence>
<dbReference type="EMBL" id="ANJA01000528">
    <property type="protein sequence ID" value="ETO83223.1"/>
    <property type="molecule type" value="Genomic_DNA"/>
</dbReference>
<keyword evidence="3" id="KW-0964">Secreted</keyword>
<dbReference type="GO" id="GO:0043657">
    <property type="term" value="C:host cell"/>
    <property type="evidence" value="ECO:0007669"/>
    <property type="project" value="UniProtKB-SubCell"/>
</dbReference>
<evidence type="ECO:0000256" key="3">
    <source>
        <dbReference type="ARBA" id="ARBA00022525"/>
    </source>
</evidence>
<dbReference type="InterPro" id="IPR045379">
    <property type="entry name" value="Crinkler_N"/>
</dbReference>
<organism evidence="5 6">
    <name type="scientific">Phytophthora nicotianae P1976</name>
    <dbReference type="NCBI Taxonomy" id="1317066"/>
    <lineage>
        <taxon>Eukaryota</taxon>
        <taxon>Sar</taxon>
        <taxon>Stramenopiles</taxon>
        <taxon>Oomycota</taxon>
        <taxon>Peronosporomycetes</taxon>
        <taxon>Peronosporales</taxon>
        <taxon>Peronosporaceae</taxon>
        <taxon>Phytophthora</taxon>
    </lineage>
</organism>
<gene>
    <name evidence="5" type="ORF">F444_02730</name>
</gene>
<name>A0A081AWG2_PHYNI</name>
<feature type="domain" description="Crinkler effector protein N-terminal" evidence="4">
    <location>
        <begin position="9"/>
        <end position="44"/>
    </location>
</feature>